<keyword evidence="1" id="KW-0175">Coiled coil</keyword>
<dbReference type="EMBL" id="LGUB01000868">
    <property type="protein sequence ID" value="KRH92518.1"/>
    <property type="molecule type" value="Genomic_DNA"/>
</dbReference>
<protein>
    <submittedName>
        <fullName evidence="2">Uncharacterized protein</fullName>
    </submittedName>
</protein>
<organism evidence="2 3">
    <name type="scientific">Pseudoloma neurophilia</name>
    <dbReference type="NCBI Taxonomy" id="146866"/>
    <lineage>
        <taxon>Eukaryota</taxon>
        <taxon>Fungi</taxon>
        <taxon>Fungi incertae sedis</taxon>
        <taxon>Microsporidia</taxon>
        <taxon>Pseudoloma</taxon>
    </lineage>
</organism>
<dbReference type="AlphaFoldDB" id="A0A0R0LSU1"/>
<proteinExistence type="predicted"/>
<sequence length="324" mass="38891">MDFKSLFEQVQIKPLKKVKFSCELTDEECKKIELNTIDDLITLCQVYDLPKPTHEMFEMESQIEGLIGFLKDLRENLLKHNIKLPEIEINYEDVRKSKQKETEIDQMEIEIAHMEKEYDTLSKLKLEILKYHQKDNYTDMVSTTYDFKNEFVRQQNRDNITDHVSTSTTFDVKNNNISNVFLDKNSNISLEKNLLTQKLDNYMTNSYLKTYETIYNNLKNNPYIRHRQTLINLPFECFFYNRTYKSYKNLKRKQGLLDKIKKMTDGFLKSFFLELIEKRTLSLTEIQQKYGVDRKMIFKLFYSLESKKIVFFDQTNEKIRIACD</sequence>
<dbReference type="Proteomes" id="UP000051530">
    <property type="component" value="Unassembled WGS sequence"/>
</dbReference>
<accession>A0A0R0LSU1</accession>
<feature type="coiled-coil region" evidence="1">
    <location>
        <begin position="70"/>
        <end position="124"/>
    </location>
</feature>
<evidence type="ECO:0000313" key="2">
    <source>
        <dbReference type="EMBL" id="KRH92518.1"/>
    </source>
</evidence>
<keyword evidence="3" id="KW-1185">Reference proteome</keyword>
<evidence type="ECO:0000313" key="3">
    <source>
        <dbReference type="Proteomes" id="UP000051530"/>
    </source>
</evidence>
<evidence type="ECO:0000256" key="1">
    <source>
        <dbReference type="SAM" id="Coils"/>
    </source>
</evidence>
<reference evidence="2 3" key="1">
    <citation type="submission" date="2015-07" db="EMBL/GenBank/DDBJ databases">
        <title>The genome of Pseudoloma neurophilia, a relevant intracellular parasite of the zebrafish.</title>
        <authorList>
            <person name="Ndikumana S."/>
            <person name="Pelin A."/>
            <person name="Sanders J."/>
            <person name="Corradi N."/>
        </authorList>
    </citation>
    <scope>NUCLEOTIDE SEQUENCE [LARGE SCALE GENOMIC DNA]</scope>
    <source>
        <strain evidence="2 3">MK1</strain>
    </source>
</reference>
<name>A0A0R0LSU1_9MICR</name>
<gene>
    <name evidence="2" type="ORF">M153_4960000406</name>
</gene>
<dbReference type="VEuPathDB" id="MicrosporidiaDB:M153_4960000406"/>
<dbReference type="OrthoDB" id="2189578at2759"/>
<comment type="caution">
    <text evidence="2">The sequence shown here is derived from an EMBL/GenBank/DDBJ whole genome shotgun (WGS) entry which is preliminary data.</text>
</comment>